<evidence type="ECO:0000313" key="2">
    <source>
        <dbReference type="EMBL" id="KTR08498.1"/>
    </source>
</evidence>
<dbReference type="Pfam" id="PF02464">
    <property type="entry name" value="CinA"/>
    <property type="match status" value="1"/>
</dbReference>
<sequence>MIDDAVRHRAVAVIEQATARSWTVTAAESCTGGLVASALTSIPGSSEAFGWGFVTYSNLAKQKLLGVSALDLERYGAVSEVVARAMAEGALSASSADLAVAITGIAGPGGGSPNKAVGLVHFAVSTQARTRHHVEQFGDLGRDRVRDGAVIVALDLLLEALSRTERDQAG</sequence>
<accession>A0A147DBE7</accession>
<feature type="domain" description="CinA C-terminal" evidence="1">
    <location>
        <begin position="11"/>
        <end position="160"/>
    </location>
</feature>
<protein>
    <submittedName>
        <fullName evidence="2">Damage-inducible protein CinA</fullName>
    </submittedName>
</protein>
<evidence type="ECO:0000259" key="1">
    <source>
        <dbReference type="Pfam" id="PF02464"/>
    </source>
</evidence>
<reference evidence="2 3" key="1">
    <citation type="journal article" date="2016" name="Front. Microbiol.">
        <title>Genomic Resource of Rice Seed Associated Bacteria.</title>
        <authorList>
            <person name="Midha S."/>
            <person name="Bansal K."/>
            <person name="Sharma S."/>
            <person name="Kumar N."/>
            <person name="Patil P.P."/>
            <person name="Chaudhry V."/>
            <person name="Patil P.B."/>
        </authorList>
    </citation>
    <scope>NUCLEOTIDE SEQUENCE [LARGE SCALE GENOMIC DNA]</scope>
    <source>
        <strain evidence="2 3">NS365</strain>
    </source>
</reference>
<proteinExistence type="predicted"/>
<name>A0A147DBE7_9HYPH</name>
<comment type="caution">
    <text evidence="2">The sequence shown here is derived from an EMBL/GenBank/DDBJ whole genome shotgun (WGS) entry which is preliminary data.</text>
</comment>
<organism evidence="2 3">
    <name type="scientific">Aureimonas ureilytica</name>
    <dbReference type="NCBI Taxonomy" id="401562"/>
    <lineage>
        <taxon>Bacteria</taxon>
        <taxon>Pseudomonadati</taxon>
        <taxon>Pseudomonadota</taxon>
        <taxon>Alphaproteobacteria</taxon>
        <taxon>Hyphomicrobiales</taxon>
        <taxon>Aurantimonadaceae</taxon>
        <taxon>Aureimonas</taxon>
    </lineage>
</organism>
<dbReference type="EMBL" id="LDQA01000001">
    <property type="protein sequence ID" value="KTR08498.1"/>
    <property type="molecule type" value="Genomic_DNA"/>
</dbReference>
<evidence type="ECO:0000313" key="3">
    <source>
        <dbReference type="Proteomes" id="UP000078529"/>
    </source>
</evidence>
<gene>
    <name evidence="2" type="ORF">NS365_00710</name>
</gene>
<dbReference type="InterPro" id="IPR036653">
    <property type="entry name" value="CinA-like_C"/>
</dbReference>
<dbReference type="NCBIfam" id="TIGR00199">
    <property type="entry name" value="PncC_domain"/>
    <property type="match status" value="1"/>
</dbReference>
<dbReference type="RefSeq" id="WP_058598351.1">
    <property type="nucleotide sequence ID" value="NZ_LDQA01000001.1"/>
</dbReference>
<keyword evidence="3" id="KW-1185">Reference proteome</keyword>
<dbReference type="InterPro" id="IPR008136">
    <property type="entry name" value="CinA_C"/>
</dbReference>
<dbReference type="AlphaFoldDB" id="A0A147DBE7"/>
<dbReference type="Proteomes" id="UP000078529">
    <property type="component" value="Unassembled WGS sequence"/>
</dbReference>
<dbReference type="Gene3D" id="3.90.950.20">
    <property type="entry name" value="CinA-like"/>
    <property type="match status" value="1"/>
</dbReference>
<dbReference type="PATRIC" id="fig|401562.4.peg.140"/>
<dbReference type="SUPFAM" id="SSF142433">
    <property type="entry name" value="CinA-like"/>
    <property type="match status" value="1"/>
</dbReference>